<feature type="domain" description="C3H1-type" evidence="3">
    <location>
        <begin position="4"/>
        <end position="32"/>
    </location>
</feature>
<accession>A0AAD8WVN6</accession>
<evidence type="ECO:0000256" key="2">
    <source>
        <dbReference type="SAM" id="MobiDB-lite"/>
    </source>
</evidence>
<organism evidence="4 5">
    <name type="scientific">Lolium multiflorum</name>
    <name type="common">Italian ryegrass</name>
    <name type="synonym">Lolium perenne subsp. multiflorum</name>
    <dbReference type="NCBI Taxonomy" id="4521"/>
    <lineage>
        <taxon>Eukaryota</taxon>
        <taxon>Viridiplantae</taxon>
        <taxon>Streptophyta</taxon>
        <taxon>Embryophyta</taxon>
        <taxon>Tracheophyta</taxon>
        <taxon>Spermatophyta</taxon>
        <taxon>Magnoliopsida</taxon>
        <taxon>Liliopsida</taxon>
        <taxon>Poales</taxon>
        <taxon>Poaceae</taxon>
        <taxon>BOP clade</taxon>
        <taxon>Pooideae</taxon>
        <taxon>Poodae</taxon>
        <taxon>Poeae</taxon>
        <taxon>Poeae Chloroplast Group 2 (Poeae type)</taxon>
        <taxon>Loliodinae</taxon>
        <taxon>Loliinae</taxon>
        <taxon>Lolium</taxon>
    </lineage>
</organism>
<name>A0AAD8WVN6_LOLMU</name>
<protein>
    <recommendedName>
        <fullName evidence="3">C3H1-type domain-containing protein</fullName>
    </recommendedName>
</protein>
<keyword evidence="1" id="KW-0863">Zinc-finger</keyword>
<evidence type="ECO:0000313" key="5">
    <source>
        <dbReference type="Proteomes" id="UP001231189"/>
    </source>
</evidence>
<comment type="caution">
    <text evidence="4">The sequence shown here is derived from an EMBL/GenBank/DDBJ whole genome shotgun (WGS) entry which is preliminary data.</text>
</comment>
<dbReference type="Proteomes" id="UP001231189">
    <property type="component" value="Unassembled WGS sequence"/>
</dbReference>
<keyword evidence="5" id="KW-1185">Reference proteome</keyword>
<keyword evidence="1" id="KW-0862">Zinc</keyword>
<evidence type="ECO:0000259" key="3">
    <source>
        <dbReference type="PROSITE" id="PS50103"/>
    </source>
</evidence>
<feature type="compositionally biased region" description="Polar residues" evidence="2">
    <location>
        <begin position="32"/>
        <end position="43"/>
    </location>
</feature>
<dbReference type="GO" id="GO:0008270">
    <property type="term" value="F:zinc ion binding"/>
    <property type="evidence" value="ECO:0007669"/>
    <property type="project" value="UniProtKB-KW"/>
</dbReference>
<gene>
    <name evidence="4" type="ORF">QYE76_040666</name>
</gene>
<sequence>MVPPRRPDVCRNFQHFGNFLFGSRCRFLHSAPSQQRDNVTSNAPGKGLQAPWPSMQNPGWDQFRCAPVRYHARCSLAHLRIIMP</sequence>
<keyword evidence="1" id="KW-0479">Metal-binding</keyword>
<dbReference type="PROSITE" id="PS50103">
    <property type="entry name" value="ZF_C3H1"/>
    <property type="match status" value="1"/>
</dbReference>
<evidence type="ECO:0000256" key="1">
    <source>
        <dbReference type="PROSITE-ProRule" id="PRU00723"/>
    </source>
</evidence>
<feature type="region of interest" description="Disordered" evidence="2">
    <location>
        <begin position="32"/>
        <end position="55"/>
    </location>
</feature>
<evidence type="ECO:0000313" key="4">
    <source>
        <dbReference type="EMBL" id="KAK1679818.1"/>
    </source>
</evidence>
<dbReference type="AlphaFoldDB" id="A0AAD8WVN6"/>
<reference evidence="4" key="1">
    <citation type="submission" date="2023-07" db="EMBL/GenBank/DDBJ databases">
        <title>A chromosome-level genome assembly of Lolium multiflorum.</title>
        <authorList>
            <person name="Chen Y."/>
            <person name="Copetti D."/>
            <person name="Kolliker R."/>
            <person name="Studer B."/>
        </authorList>
    </citation>
    <scope>NUCLEOTIDE SEQUENCE</scope>
    <source>
        <strain evidence="4">02402/16</strain>
        <tissue evidence="4">Leaf</tissue>
    </source>
</reference>
<dbReference type="InterPro" id="IPR000571">
    <property type="entry name" value="Znf_CCCH"/>
</dbReference>
<proteinExistence type="predicted"/>
<dbReference type="EMBL" id="JAUUTY010000002">
    <property type="protein sequence ID" value="KAK1679818.1"/>
    <property type="molecule type" value="Genomic_DNA"/>
</dbReference>
<feature type="zinc finger region" description="C3H1-type" evidence="1">
    <location>
        <begin position="4"/>
        <end position="32"/>
    </location>
</feature>